<dbReference type="PROSITE" id="PS51352">
    <property type="entry name" value="THIOREDOXIN_2"/>
    <property type="match status" value="1"/>
</dbReference>
<protein>
    <submittedName>
        <fullName evidence="9">DsbA family protein</fullName>
    </submittedName>
</protein>
<gene>
    <name evidence="9" type="ORF">E8Q35_09795</name>
    <name evidence="8" type="ORF">WM43_10230</name>
</gene>
<feature type="domain" description="Thioredoxin" evidence="7">
    <location>
        <begin position="56"/>
        <end position="244"/>
    </location>
</feature>
<evidence type="ECO:0000313" key="8">
    <source>
        <dbReference type="EMBL" id="ANB53021.1"/>
    </source>
</evidence>
<dbReference type="CDD" id="cd03023">
    <property type="entry name" value="DsbA_Com1_like"/>
    <property type="match status" value="1"/>
</dbReference>
<comment type="similarity">
    <text evidence="1">Belongs to the thioredoxin family. DsbA subfamily.</text>
</comment>
<accession>A0A160EUX0</accession>
<name>A0A160EUX0_AERVE</name>
<dbReference type="InterPro" id="IPR036249">
    <property type="entry name" value="Thioredoxin-like_sf"/>
</dbReference>
<dbReference type="Pfam" id="PF13462">
    <property type="entry name" value="Thioredoxin_4"/>
    <property type="match status" value="1"/>
</dbReference>
<dbReference type="EMBL" id="CP014774">
    <property type="protein sequence ID" value="ANB53021.1"/>
    <property type="molecule type" value="Genomic_DNA"/>
</dbReference>
<dbReference type="EMBL" id="SSUX01000006">
    <property type="protein sequence ID" value="THJ45379.1"/>
    <property type="molecule type" value="Genomic_DNA"/>
</dbReference>
<proteinExistence type="inferred from homology"/>
<feature type="chain" id="PRO_5041598021" evidence="6">
    <location>
        <begin position="24"/>
        <end position="249"/>
    </location>
</feature>
<dbReference type="Proteomes" id="UP000076809">
    <property type="component" value="Chromosome"/>
</dbReference>
<evidence type="ECO:0000256" key="5">
    <source>
        <dbReference type="ARBA" id="ARBA00023284"/>
    </source>
</evidence>
<keyword evidence="2 6" id="KW-0732">Signal</keyword>
<sequence length="249" mass="27349">MTIKNALFCALAGVTLLATPVHASELTKSDVEQIVRDYLVKNPEILVEMSNALRAKQESQQAESDKALIKAHSKQLYANQDPEMGNPKASLTIVEFFDYNCGYCKRAHPLVKQLMAEDKDIRYIYKQFPILSESSYFAARAALAVQLGQPDKYQAFHEKLYTHQGPLADEAQVKQLAVAAGVNWSKVEAKIKDGSIDQNLGTNRALAEALGISGTPAFIIGDQILRGAPRDLASLKGFIKDVRAGKSIQ</sequence>
<evidence type="ECO:0000256" key="4">
    <source>
        <dbReference type="ARBA" id="ARBA00023157"/>
    </source>
</evidence>
<reference evidence="8 10" key="1">
    <citation type="journal article" date="2016" name="J. Clin. Microbiol.">
        <title>Detection and Whole-Genome Sequencing of Carbapenemase-Producing Aeromonas hydrophila Isolates from Routine Perirectal Surveillance Culture.</title>
        <authorList>
            <person name="Hughes H.Y."/>
            <person name="Conlan S.P."/>
            <person name="Lau A.F."/>
            <person name="Dekker J.P."/>
            <person name="Michelin A.V."/>
            <person name="Youn J.H."/>
            <person name="Henderson D.K."/>
            <person name="Frank K.M."/>
            <person name="Segre J.A."/>
            <person name="Palmore T.N."/>
        </authorList>
    </citation>
    <scope>NUCLEOTIDE SEQUENCE [LARGE SCALE GENOMIC DNA]</scope>
    <source>
        <strain evidence="8 10">AVNIH1</strain>
    </source>
</reference>
<dbReference type="Pfam" id="PF18312">
    <property type="entry name" value="ScsC_N"/>
    <property type="match status" value="1"/>
</dbReference>
<reference evidence="9 11" key="2">
    <citation type="submission" date="2019-04" db="EMBL/GenBank/DDBJ databases">
        <title>Comparative genomics of Aeromonas veronii strains pathogenic to fish.</title>
        <authorList>
            <person name="Cascarano M.C."/>
            <person name="Smyrli M."/>
            <person name="Katharios P."/>
        </authorList>
    </citation>
    <scope>NUCLEOTIDE SEQUENCE [LARGE SCALE GENOMIC DNA]</scope>
    <source>
        <strain evidence="9 11">XU1</strain>
    </source>
</reference>
<evidence type="ECO:0000313" key="9">
    <source>
        <dbReference type="EMBL" id="THJ45379.1"/>
    </source>
</evidence>
<dbReference type="GO" id="GO:0016491">
    <property type="term" value="F:oxidoreductase activity"/>
    <property type="evidence" value="ECO:0007669"/>
    <property type="project" value="UniProtKB-KW"/>
</dbReference>
<organism evidence="9 11">
    <name type="scientific">Aeromonas veronii</name>
    <dbReference type="NCBI Taxonomy" id="654"/>
    <lineage>
        <taxon>Bacteria</taxon>
        <taxon>Pseudomonadati</taxon>
        <taxon>Pseudomonadota</taxon>
        <taxon>Gammaproteobacteria</taxon>
        <taxon>Aeromonadales</taxon>
        <taxon>Aeromonadaceae</taxon>
        <taxon>Aeromonas</taxon>
    </lineage>
</organism>
<dbReference type="AlphaFoldDB" id="A0A160EUX0"/>
<evidence type="ECO:0000313" key="11">
    <source>
        <dbReference type="Proteomes" id="UP000309618"/>
    </source>
</evidence>
<dbReference type="PANTHER" id="PTHR13887:SF14">
    <property type="entry name" value="DISULFIDE BOND FORMATION PROTEIN D"/>
    <property type="match status" value="1"/>
</dbReference>
<dbReference type="InterPro" id="IPR013766">
    <property type="entry name" value="Thioredoxin_domain"/>
</dbReference>
<keyword evidence="3" id="KW-0560">Oxidoreductase</keyword>
<keyword evidence="5" id="KW-0676">Redox-active center</keyword>
<evidence type="ECO:0000256" key="6">
    <source>
        <dbReference type="SAM" id="SignalP"/>
    </source>
</evidence>
<keyword evidence="4" id="KW-1015">Disulfide bond</keyword>
<evidence type="ECO:0000256" key="2">
    <source>
        <dbReference type="ARBA" id="ARBA00022729"/>
    </source>
</evidence>
<dbReference type="Gene3D" id="3.40.30.10">
    <property type="entry name" value="Glutaredoxin"/>
    <property type="match status" value="1"/>
</dbReference>
<dbReference type="PANTHER" id="PTHR13887">
    <property type="entry name" value="GLUTATHIONE S-TRANSFERASE KAPPA"/>
    <property type="match status" value="1"/>
</dbReference>
<dbReference type="RefSeq" id="WP_047438584.1">
    <property type="nucleotide sequence ID" value="NZ_AP027937.1"/>
</dbReference>
<evidence type="ECO:0000256" key="1">
    <source>
        <dbReference type="ARBA" id="ARBA00005791"/>
    </source>
</evidence>
<dbReference type="STRING" id="654.AMS64_20845"/>
<dbReference type="InterPro" id="IPR041205">
    <property type="entry name" value="ScsC_N"/>
</dbReference>
<feature type="signal peptide" evidence="6">
    <location>
        <begin position="1"/>
        <end position="23"/>
    </location>
</feature>
<evidence type="ECO:0000256" key="3">
    <source>
        <dbReference type="ARBA" id="ARBA00023002"/>
    </source>
</evidence>
<evidence type="ECO:0000259" key="7">
    <source>
        <dbReference type="PROSITE" id="PS51352"/>
    </source>
</evidence>
<evidence type="ECO:0000313" key="10">
    <source>
        <dbReference type="Proteomes" id="UP000076809"/>
    </source>
</evidence>
<dbReference type="Proteomes" id="UP000309618">
    <property type="component" value="Unassembled WGS sequence"/>
</dbReference>
<dbReference type="InterPro" id="IPR012336">
    <property type="entry name" value="Thioredoxin-like_fold"/>
</dbReference>
<dbReference type="SUPFAM" id="SSF52833">
    <property type="entry name" value="Thioredoxin-like"/>
    <property type="match status" value="1"/>
</dbReference>